<feature type="non-terminal residue" evidence="1">
    <location>
        <position position="57"/>
    </location>
</feature>
<accession>A0AAD5TD16</accession>
<evidence type="ECO:0000313" key="1">
    <source>
        <dbReference type="EMBL" id="KAJ3166158.1"/>
    </source>
</evidence>
<organism evidence="1 2">
    <name type="scientific">Geranomyces variabilis</name>
    <dbReference type="NCBI Taxonomy" id="109894"/>
    <lineage>
        <taxon>Eukaryota</taxon>
        <taxon>Fungi</taxon>
        <taxon>Fungi incertae sedis</taxon>
        <taxon>Chytridiomycota</taxon>
        <taxon>Chytridiomycota incertae sedis</taxon>
        <taxon>Chytridiomycetes</taxon>
        <taxon>Spizellomycetales</taxon>
        <taxon>Powellomycetaceae</taxon>
        <taxon>Geranomyces</taxon>
    </lineage>
</organism>
<dbReference type="Proteomes" id="UP001212152">
    <property type="component" value="Unassembled WGS sequence"/>
</dbReference>
<keyword evidence="2" id="KW-1185">Reference proteome</keyword>
<reference evidence="1" key="1">
    <citation type="submission" date="2020-05" db="EMBL/GenBank/DDBJ databases">
        <title>Phylogenomic resolution of chytrid fungi.</title>
        <authorList>
            <person name="Stajich J.E."/>
            <person name="Amses K."/>
            <person name="Simmons R."/>
            <person name="Seto K."/>
            <person name="Myers J."/>
            <person name="Bonds A."/>
            <person name="Quandt C.A."/>
            <person name="Barry K."/>
            <person name="Liu P."/>
            <person name="Grigoriev I."/>
            <person name="Longcore J.E."/>
            <person name="James T.Y."/>
        </authorList>
    </citation>
    <scope>NUCLEOTIDE SEQUENCE</scope>
    <source>
        <strain evidence="1">JEL0379</strain>
    </source>
</reference>
<dbReference type="EMBL" id="JADGJQ010000186">
    <property type="protein sequence ID" value="KAJ3166158.1"/>
    <property type="molecule type" value="Genomic_DNA"/>
</dbReference>
<evidence type="ECO:0000313" key="2">
    <source>
        <dbReference type="Proteomes" id="UP001212152"/>
    </source>
</evidence>
<comment type="caution">
    <text evidence="1">The sequence shown here is derived from an EMBL/GenBank/DDBJ whole genome shotgun (WGS) entry which is preliminary data.</text>
</comment>
<protein>
    <submittedName>
        <fullName evidence="1">Uncharacterized protein</fullName>
    </submittedName>
</protein>
<sequence length="57" mass="6172">MLAAIPSALPSLHIMGRGDAWVTAGRSEGLRLKFADPETLLHDGVTNAVHRQAFLDF</sequence>
<gene>
    <name evidence="1" type="ORF">HDU87_002343</name>
</gene>
<proteinExistence type="predicted"/>
<dbReference type="AlphaFoldDB" id="A0AAD5TD16"/>
<name>A0AAD5TD16_9FUNG</name>